<dbReference type="Proteomes" id="UP001220010">
    <property type="component" value="Unassembled WGS sequence"/>
</dbReference>
<organism evidence="1 2">
    <name type="scientific">Candidatus Methanocrinis natronophilus</name>
    <dbReference type="NCBI Taxonomy" id="3033396"/>
    <lineage>
        <taxon>Archaea</taxon>
        <taxon>Methanobacteriati</taxon>
        <taxon>Methanobacteriota</taxon>
        <taxon>Stenosarchaea group</taxon>
        <taxon>Methanomicrobia</taxon>
        <taxon>Methanotrichales</taxon>
        <taxon>Methanotrichaceae</taxon>
        <taxon>Methanocrinis</taxon>
    </lineage>
</organism>
<comment type="caution">
    <text evidence="1">The sequence shown here is derived from an EMBL/GenBank/DDBJ whole genome shotgun (WGS) entry which is preliminary data.</text>
</comment>
<sequence length="80" mass="9145">MKVQGLEDGAMERGEEARLLRGEAEDLKPKARLEDLSVYQVEKVKTKAKGEAKTYTYWHASWWEGDRSRNVYLGSVAKLS</sequence>
<dbReference type="RefSeq" id="WP_316966034.1">
    <property type="nucleotide sequence ID" value="NZ_JARFPK010000010.1"/>
</dbReference>
<reference evidence="1 2" key="1">
    <citation type="submission" date="2023-03" db="EMBL/GenBank/DDBJ databases">
        <title>WGS of Methanotrichaceae archaeon Mx.</title>
        <authorList>
            <person name="Sorokin D.Y."/>
            <person name="Merkel A.Y."/>
        </authorList>
    </citation>
    <scope>NUCLEOTIDE SEQUENCE [LARGE SCALE GENOMIC DNA]</scope>
    <source>
        <strain evidence="1 2">Mx</strain>
    </source>
</reference>
<dbReference type="EMBL" id="JARFPK010000010">
    <property type="protein sequence ID" value="MDF0590283.1"/>
    <property type="molecule type" value="Genomic_DNA"/>
</dbReference>
<gene>
    <name evidence="1" type="ORF">P0O15_03725</name>
</gene>
<protein>
    <submittedName>
        <fullName evidence="1">Uncharacterized protein</fullName>
    </submittedName>
</protein>
<evidence type="ECO:0000313" key="1">
    <source>
        <dbReference type="EMBL" id="MDF0590283.1"/>
    </source>
</evidence>
<name>A0ABT5X6F4_9EURY</name>
<evidence type="ECO:0000313" key="2">
    <source>
        <dbReference type="Proteomes" id="UP001220010"/>
    </source>
</evidence>
<proteinExistence type="predicted"/>
<accession>A0ABT5X6F4</accession>
<keyword evidence="2" id="KW-1185">Reference proteome</keyword>